<evidence type="ECO:0000256" key="1">
    <source>
        <dbReference type="SAM" id="MobiDB-lite"/>
    </source>
</evidence>
<keyword evidence="4" id="KW-1185">Reference proteome</keyword>
<dbReference type="CDD" id="cd15457">
    <property type="entry name" value="NADAR"/>
    <property type="match status" value="1"/>
</dbReference>
<dbReference type="InterPro" id="IPR012816">
    <property type="entry name" value="NADAR"/>
</dbReference>
<feature type="region of interest" description="Disordered" evidence="1">
    <location>
        <begin position="225"/>
        <end position="250"/>
    </location>
</feature>
<proteinExistence type="predicted"/>
<sequence length="250" mass="28458">MPKAKRKAVSKGKSAAEDTTVDETIVAASPKSKPKRKLRSKNGTPSGDDKAINITVEIPHTSTKPVFFFWTDEDSEGFFLSPWFTCPFEYDGTRYVSAGQYITACRARDYNDPDTLDKILLATSEDEIKALGANIKDSPVSHWIKHPDYTTHIHEANLRKFLYSDQSEDLLNRLAKLGDRELVFADPTDRYLGIGLDASKAETGGRKAWGRNDYGKSFKRLREKIRNPVSPKKKRPRRKLSDRPWYDSVW</sequence>
<dbReference type="Gene3D" id="1.10.357.40">
    <property type="entry name" value="YbiA-like"/>
    <property type="match status" value="1"/>
</dbReference>
<gene>
    <name evidence="3" type="ORF">GRF29_161g1586946</name>
</gene>
<evidence type="ECO:0000313" key="4">
    <source>
        <dbReference type="Proteomes" id="UP001280581"/>
    </source>
</evidence>
<comment type="caution">
    <text evidence="3">The sequence shown here is derived from an EMBL/GenBank/DDBJ whole genome shotgun (WGS) entry which is preliminary data.</text>
</comment>
<feature type="compositionally biased region" description="Basic and acidic residues" evidence="1">
    <location>
        <begin position="239"/>
        <end position="250"/>
    </location>
</feature>
<dbReference type="InterPro" id="IPR037238">
    <property type="entry name" value="YbiA-like_sf"/>
</dbReference>
<protein>
    <recommendedName>
        <fullName evidence="2">NADAR domain-containing protein</fullName>
    </recommendedName>
</protein>
<reference evidence="3 4" key="1">
    <citation type="submission" date="2021-02" db="EMBL/GenBank/DDBJ databases">
        <title>Genome assembly of Pseudopithomyces chartarum.</title>
        <authorList>
            <person name="Jauregui R."/>
            <person name="Singh J."/>
            <person name="Voisey C."/>
        </authorList>
    </citation>
    <scope>NUCLEOTIDE SEQUENCE [LARGE SCALE GENOMIC DNA]</scope>
    <source>
        <strain evidence="3 4">AGR01</strain>
    </source>
</reference>
<dbReference type="SUPFAM" id="SSF143990">
    <property type="entry name" value="YbiA-like"/>
    <property type="match status" value="1"/>
</dbReference>
<organism evidence="3 4">
    <name type="scientific">Pseudopithomyces chartarum</name>
    <dbReference type="NCBI Taxonomy" id="1892770"/>
    <lineage>
        <taxon>Eukaryota</taxon>
        <taxon>Fungi</taxon>
        <taxon>Dikarya</taxon>
        <taxon>Ascomycota</taxon>
        <taxon>Pezizomycotina</taxon>
        <taxon>Dothideomycetes</taxon>
        <taxon>Pleosporomycetidae</taxon>
        <taxon>Pleosporales</taxon>
        <taxon>Massarineae</taxon>
        <taxon>Didymosphaeriaceae</taxon>
        <taxon>Pseudopithomyces</taxon>
    </lineage>
</organism>
<dbReference type="Pfam" id="PF08719">
    <property type="entry name" value="NADAR"/>
    <property type="match status" value="1"/>
</dbReference>
<dbReference type="EMBL" id="WVTA01000014">
    <property type="protein sequence ID" value="KAK3202548.1"/>
    <property type="molecule type" value="Genomic_DNA"/>
</dbReference>
<evidence type="ECO:0000313" key="3">
    <source>
        <dbReference type="EMBL" id="KAK3202548.1"/>
    </source>
</evidence>
<accession>A0AAN6LQG5</accession>
<evidence type="ECO:0000259" key="2">
    <source>
        <dbReference type="Pfam" id="PF08719"/>
    </source>
</evidence>
<feature type="region of interest" description="Disordered" evidence="1">
    <location>
        <begin position="1"/>
        <end position="52"/>
    </location>
</feature>
<feature type="domain" description="NADAR" evidence="2">
    <location>
        <begin position="68"/>
        <end position="226"/>
    </location>
</feature>
<feature type="compositionally biased region" description="Basic residues" evidence="1">
    <location>
        <begin position="1"/>
        <end position="10"/>
    </location>
</feature>
<dbReference type="AlphaFoldDB" id="A0AAN6LQG5"/>
<name>A0AAN6LQG5_9PLEO</name>
<dbReference type="Proteomes" id="UP001280581">
    <property type="component" value="Unassembled WGS sequence"/>
</dbReference>